<evidence type="ECO:0000256" key="1">
    <source>
        <dbReference type="ARBA" id="ARBA00001954"/>
    </source>
</evidence>
<dbReference type="Proteomes" id="UP001494902">
    <property type="component" value="Unassembled WGS sequence"/>
</dbReference>
<dbReference type="SUPFAM" id="SSF51197">
    <property type="entry name" value="Clavaminate synthase-like"/>
    <property type="match status" value="1"/>
</dbReference>
<evidence type="ECO:0000313" key="8">
    <source>
        <dbReference type="Proteomes" id="UP001494902"/>
    </source>
</evidence>
<comment type="caution">
    <text evidence="7">The sequence shown here is derived from an EMBL/GenBank/DDBJ whole genome shotgun (WGS) entry which is preliminary data.</text>
</comment>
<protein>
    <submittedName>
        <fullName evidence="7">TauD/TfdA family dioxygenase</fullName>
    </submittedName>
</protein>
<dbReference type="PANTHER" id="PTHR10696">
    <property type="entry name" value="GAMMA-BUTYROBETAINE HYDROXYLASE-RELATED"/>
    <property type="match status" value="1"/>
</dbReference>
<evidence type="ECO:0000256" key="5">
    <source>
        <dbReference type="SAM" id="MobiDB-lite"/>
    </source>
</evidence>
<keyword evidence="3" id="KW-0408">Iron</keyword>
<evidence type="ECO:0000313" key="7">
    <source>
        <dbReference type="EMBL" id="MEQ3550079.1"/>
    </source>
</evidence>
<keyword evidence="7" id="KW-0223">Dioxygenase</keyword>
<accession>A0ABV1K6G7</accession>
<dbReference type="InterPro" id="IPR050411">
    <property type="entry name" value="AlphaKG_dependent_hydroxylases"/>
</dbReference>
<keyword evidence="4" id="KW-0045">Antibiotic biosynthesis</keyword>
<dbReference type="RefSeq" id="WP_349297162.1">
    <property type="nucleotide sequence ID" value="NZ_JBEDNQ010000002.1"/>
</dbReference>
<keyword evidence="2" id="KW-0560">Oxidoreductase</keyword>
<dbReference type="PANTHER" id="PTHR10696:SF56">
    <property type="entry name" value="TAUD_TFDA-LIKE DOMAIN-CONTAINING PROTEIN"/>
    <property type="match status" value="1"/>
</dbReference>
<sequence>MTGSLLGVRRDPGRPPLLDAGPAGDAGAWAERHGDALRDLVDEHGAVLVRGLGLRTVADVGGVAARLGSGCYVEREAFAARTVIADGIYADTPWPARQPMCAHHELSYVLETPATLLFACLHAPDDGGATGLADSARVLDDLPTRLVERFEDQGWMLTRTYGDEIGSSWEQAFGTSDRADVEWYCRANAIEAEWLPGGGLRTHQHRYAVLMHPVTGEKVFFNQVAFLSEWAMDPEVREFLLEMHGPDGLPFSTRFGDGSPIPADVVDLINAAHDRHTVREPWRDGDLLVVDNLRVAHGRDPWSGKREVVVAMTDGVAVPAPEDGR</sequence>
<evidence type="ECO:0000256" key="3">
    <source>
        <dbReference type="ARBA" id="ARBA00023004"/>
    </source>
</evidence>
<feature type="compositionally biased region" description="Low complexity" evidence="5">
    <location>
        <begin position="16"/>
        <end position="25"/>
    </location>
</feature>
<dbReference type="InterPro" id="IPR003819">
    <property type="entry name" value="TauD/TfdA-like"/>
</dbReference>
<comment type="cofactor">
    <cofactor evidence="1">
        <name>Fe(2+)</name>
        <dbReference type="ChEBI" id="CHEBI:29033"/>
    </cofactor>
</comment>
<dbReference type="Pfam" id="PF02668">
    <property type="entry name" value="TauD"/>
    <property type="match status" value="1"/>
</dbReference>
<organism evidence="7 8">
    <name type="scientific">Pseudonocardia nematodicida</name>
    <dbReference type="NCBI Taxonomy" id="1206997"/>
    <lineage>
        <taxon>Bacteria</taxon>
        <taxon>Bacillati</taxon>
        <taxon>Actinomycetota</taxon>
        <taxon>Actinomycetes</taxon>
        <taxon>Pseudonocardiales</taxon>
        <taxon>Pseudonocardiaceae</taxon>
        <taxon>Pseudonocardia</taxon>
    </lineage>
</organism>
<feature type="domain" description="TauD/TfdA-like" evidence="6">
    <location>
        <begin position="28"/>
        <end position="312"/>
    </location>
</feature>
<feature type="region of interest" description="Disordered" evidence="5">
    <location>
        <begin position="1"/>
        <end position="25"/>
    </location>
</feature>
<keyword evidence="8" id="KW-1185">Reference proteome</keyword>
<name>A0ABV1K6G7_9PSEU</name>
<dbReference type="GO" id="GO:0051213">
    <property type="term" value="F:dioxygenase activity"/>
    <property type="evidence" value="ECO:0007669"/>
    <property type="project" value="UniProtKB-KW"/>
</dbReference>
<gene>
    <name evidence="7" type="ORF">WIS52_06310</name>
</gene>
<evidence type="ECO:0000256" key="4">
    <source>
        <dbReference type="ARBA" id="ARBA00023194"/>
    </source>
</evidence>
<dbReference type="InterPro" id="IPR042098">
    <property type="entry name" value="TauD-like_sf"/>
</dbReference>
<proteinExistence type="predicted"/>
<dbReference type="EMBL" id="JBEDNQ010000002">
    <property type="protein sequence ID" value="MEQ3550079.1"/>
    <property type="molecule type" value="Genomic_DNA"/>
</dbReference>
<reference evidence="7 8" key="1">
    <citation type="submission" date="2024-03" db="EMBL/GenBank/DDBJ databases">
        <title>Draft genome sequence of Pseudonocardia nematodicida JCM 31783.</title>
        <authorList>
            <person name="Butdee W."/>
            <person name="Duangmal K."/>
        </authorList>
    </citation>
    <scope>NUCLEOTIDE SEQUENCE [LARGE SCALE GENOMIC DNA]</scope>
    <source>
        <strain evidence="7 8">JCM 31783</strain>
    </source>
</reference>
<dbReference type="Gene3D" id="3.60.130.10">
    <property type="entry name" value="Clavaminate synthase-like"/>
    <property type="match status" value="1"/>
</dbReference>
<evidence type="ECO:0000256" key="2">
    <source>
        <dbReference type="ARBA" id="ARBA00023002"/>
    </source>
</evidence>
<evidence type="ECO:0000259" key="6">
    <source>
        <dbReference type="Pfam" id="PF02668"/>
    </source>
</evidence>